<evidence type="ECO:0000313" key="3">
    <source>
        <dbReference type="EMBL" id="PMD61170.1"/>
    </source>
</evidence>
<sequence>MFLHTDCSAPSNSSTAARNLSLDASWKDNAVKGQIIFPSYDVRYYSQVEDLEPPASLWIGDSYAVSPTSNSTPTNVSTLESPDPVEYAEDDAAVRTQPSRNVDYLSHAWKEEDIWSSWKHVVLKRKEYSNSARLENASWRTWMKSKNKLKTVSPESLNWLRDSDVTWLYGPLLTGSDRSLGMPSSSPVSRSRISKSNSSLLKQAAAAIQTQQFCDAGQRCGQTVIGRASSGCVTFPLSARGVSSENPSFLHSVLSSGFEPTGAGEEKHIHFNEQVEQCIALEMVGDEDEELGSSAIHDYDDSESDDGAIMMKRTNPRSDSPLMSKRKATPLASFSSDSKTIAMLPSTTLKPREAPLESLETTPKYNNGSWNRGKLSSHLSQEALGLLKPPTLILLGNKLKDDDADIDWQPPRALPSCKDSMAITRERSQNLHSSGSSSSLNGDPPGMRRTPSGMFMPCDEDEDEDEDDVVSGGLFGKVVDAVNTAKDMVYVVWNVGWR</sequence>
<dbReference type="InterPro" id="IPR052292">
    <property type="entry name" value="Glucose_repression_reg"/>
</dbReference>
<evidence type="ECO:0000256" key="1">
    <source>
        <dbReference type="SAM" id="MobiDB-lite"/>
    </source>
</evidence>
<proteinExistence type="predicted"/>
<dbReference type="PANTHER" id="PTHR28051">
    <property type="entry name" value="PROTEIN MTL1-RELATED"/>
    <property type="match status" value="1"/>
</dbReference>
<reference evidence="3 4" key="1">
    <citation type="submission" date="2016-04" db="EMBL/GenBank/DDBJ databases">
        <title>A degradative enzymes factory behind the ericoid mycorrhizal symbiosis.</title>
        <authorList>
            <consortium name="DOE Joint Genome Institute"/>
            <person name="Martino E."/>
            <person name="Morin E."/>
            <person name="Grelet G."/>
            <person name="Kuo A."/>
            <person name="Kohler A."/>
            <person name="Daghino S."/>
            <person name="Barry K."/>
            <person name="Choi C."/>
            <person name="Cichocki N."/>
            <person name="Clum A."/>
            <person name="Copeland A."/>
            <person name="Hainaut M."/>
            <person name="Haridas S."/>
            <person name="Labutti K."/>
            <person name="Lindquist E."/>
            <person name="Lipzen A."/>
            <person name="Khouja H.-R."/>
            <person name="Murat C."/>
            <person name="Ohm R."/>
            <person name="Olson A."/>
            <person name="Spatafora J."/>
            <person name="Veneault-Fourrey C."/>
            <person name="Henrissat B."/>
            <person name="Grigoriev I."/>
            <person name="Martin F."/>
            <person name="Perotto S."/>
        </authorList>
    </citation>
    <scope>NUCLEOTIDE SEQUENCE [LARGE SCALE GENOMIC DNA]</scope>
    <source>
        <strain evidence="3 4">E</strain>
    </source>
</reference>
<dbReference type="GO" id="GO:0042149">
    <property type="term" value="P:cellular response to glucose starvation"/>
    <property type="evidence" value="ECO:0007669"/>
    <property type="project" value="TreeGrafter"/>
</dbReference>
<name>A0A2J6TDS4_9HELO</name>
<dbReference type="PANTHER" id="PTHR28051:SF1">
    <property type="entry name" value="PROTEIN MTL1-RELATED"/>
    <property type="match status" value="1"/>
</dbReference>
<dbReference type="Pfam" id="PF08550">
    <property type="entry name" value="GATA_AreA"/>
    <property type="match status" value="1"/>
</dbReference>
<dbReference type="AlphaFoldDB" id="A0A2J6TDS4"/>
<dbReference type="OrthoDB" id="5563539at2759"/>
<organism evidence="3 4">
    <name type="scientific">Hyaloscypha bicolor E</name>
    <dbReference type="NCBI Taxonomy" id="1095630"/>
    <lineage>
        <taxon>Eukaryota</taxon>
        <taxon>Fungi</taxon>
        <taxon>Dikarya</taxon>
        <taxon>Ascomycota</taxon>
        <taxon>Pezizomycotina</taxon>
        <taxon>Leotiomycetes</taxon>
        <taxon>Helotiales</taxon>
        <taxon>Hyaloscyphaceae</taxon>
        <taxon>Hyaloscypha</taxon>
        <taxon>Hyaloscypha bicolor</taxon>
    </lineage>
</organism>
<feature type="region of interest" description="Disordered" evidence="1">
    <location>
        <begin position="312"/>
        <end position="331"/>
    </location>
</feature>
<feature type="domain" description="Nitrogen regulatory protein areA GATA-like" evidence="2">
    <location>
        <begin position="117"/>
        <end position="144"/>
    </location>
</feature>
<evidence type="ECO:0000259" key="2">
    <source>
        <dbReference type="Pfam" id="PF08550"/>
    </source>
</evidence>
<gene>
    <name evidence="3" type="ORF">K444DRAFT_662331</name>
</gene>
<dbReference type="Proteomes" id="UP000235371">
    <property type="component" value="Unassembled WGS sequence"/>
</dbReference>
<dbReference type="RefSeq" id="XP_024738074.1">
    <property type="nucleotide sequence ID" value="XM_024886696.1"/>
</dbReference>
<protein>
    <recommendedName>
        <fullName evidence="2">Nitrogen regulatory protein areA GATA-like domain-containing protein</fullName>
    </recommendedName>
</protein>
<feature type="region of interest" description="Disordered" evidence="1">
    <location>
        <begin position="427"/>
        <end position="468"/>
    </location>
</feature>
<dbReference type="GeneID" id="36594773"/>
<dbReference type="FunCoup" id="A0A2J6TDS4">
    <property type="interactions" value="329"/>
</dbReference>
<feature type="compositionally biased region" description="Acidic residues" evidence="1">
    <location>
        <begin position="458"/>
        <end position="468"/>
    </location>
</feature>
<dbReference type="InParanoid" id="A0A2J6TDS4"/>
<dbReference type="STRING" id="1095630.A0A2J6TDS4"/>
<keyword evidence="4" id="KW-1185">Reference proteome</keyword>
<dbReference type="EMBL" id="KZ613786">
    <property type="protein sequence ID" value="PMD61170.1"/>
    <property type="molecule type" value="Genomic_DNA"/>
</dbReference>
<dbReference type="InterPro" id="IPR013860">
    <property type="entry name" value="AreA_GATA"/>
</dbReference>
<evidence type="ECO:0000313" key="4">
    <source>
        <dbReference type="Proteomes" id="UP000235371"/>
    </source>
</evidence>
<dbReference type="GO" id="GO:0007039">
    <property type="term" value="P:protein catabolic process in the vacuole"/>
    <property type="evidence" value="ECO:0007669"/>
    <property type="project" value="TreeGrafter"/>
</dbReference>
<dbReference type="GO" id="GO:0005773">
    <property type="term" value="C:vacuole"/>
    <property type="evidence" value="ECO:0007669"/>
    <property type="project" value="GOC"/>
</dbReference>
<accession>A0A2J6TDS4</accession>